<protein>
    <submittedName>
        <fullName evidence="3">Glycosyltransferase family 4 protein</fullName>
    </submittedName>
</protein>
<dbReference type="Pfam" id="PF00534">
    <property type="entry name" value="Glycos_transf_1"/>
    <property type="match status" value="1"/>
</dbReference>
<evidence type="ECO:0000259" key="2">
    <source>
        <dbReference type="Pfam" id="PF13439"/>
    </source>
</evidence>
<gene>
    <name evidence="3" type="ORF">FC093_02920</name>
</gene>
<dbReference type="OrthoDB" id="9792322at2"/>
<name>A0A4U3LB59_9BACT</name>
<dbReference type="PANTHER" id="PTHR12526:SF630">
    <property type="entry name" value="GLYCOSYLTRANSFERASE"/>
    <property type="match status" value="1"/>
</dbReference>
<dbReference type="EMBL" id="SZQL01000001">
    <property type="protein sequence ID" value="TKK71979.1"/>
    <property type="molecule type" value="Genomic_DNA"/>
</dbReference>
<dbReference type="SUPFAM" id="SSF53756">
    <property type="entry name" value="UDP-Glycosyltransferase/glycogen phosphorylase"/>
    <property type="match status" value="1"/>
</dbReference>
<evidence type="ECO:0000313" key="4">
    <source>
        <dbReference type="Proteomes" id="UP000305848"/>
    </source>
</evidence>
<accession>A0A4U3LB59</accession>
<dbReference type="Pfam" id="PF13439">
    <property type="entry name" value="Glyco_transf_4"/>
    <property type="match status" value="1"/>
</dbReference>
<organism evidence="3 4">
    <name type="scientific">Ilyomonas limi</name>
    <dbReference type="NCBI Taxonomy" id="2575867"/>
    <lineage>
        <taxon>Bacteria</taxon>
        <taxon>Pseudomonadati</taxon>
        <taxon>Bacteroidota</taxon>
        <taxon>Chitinophagia</taxon>
        <taxon>Chitinophagales</taxon>
        <taxon>Chitinophagaceae</taxon>
        <taxon>Ilyomonas</taxon>
    </lineage>
</organism>
<dbReference type="Gene3D" id="3.40.50.2000">
    <property type="entry name" value="Glycogen Phosphorylase B"/>
    <property type="match status" value="2"/>
</dbReference>
<dbReference type="InterPro" id="IPR028098">
    <property type="entry name" value="Glyco_trans_4-like_N"/>
</dbReference>
<evidence type="ECO:0000259" key="1">
    <source>
        <dbReference type="Pfam" id="PF00534"/>
    </source>
</evidence>
<dbReference type="RefSeq" id="WP_137260219.1">
    <property type="nucleotide sequence ID" value="NZ_SZQL01000001.1"/>
</dbReference>
<dbReference type="PANTHER" id="PTHR12526">
    <property type="entry name" value="GLYCOSYLTRANSFERASE"/>
    <property type="match status" value="1"/>
</dbReference>
<feature type="domain" description="Glycosyl transferase family 1" evidence="1">
    <location>
        <begin position="187"/>
        <end position="351"/>
    </location>
</feature>
<sequence>MQRIKVLEITQSVGGVETYLKQVITTIDHSKYELKIVGTISENLEPYCIKYNVPFIRLKMARGLNPILDIASIFRLKKILQQEHPVCAHLHSAKGGFLGRLACRLAKQKSLYTPHALSYLSFTGIKRKMFFALEQFAGQFTYKLLAISHSEAETLVNDLGQKREDIFVIPNSLVVEDYFYSSFSNNSNIHNLDGEIRIGTIARLTPQKNPLLFIDIANDVIKKEGGRVHFYFLGVGEHDHLKAEVEARIQQHNIGNNIHLLQRGDLQTSIHFLQQLDVFLFPSVFEGLSYALLEAMLQGVPCVVSNVAGNNDVIYNNVNGFACNTLQEYTNAISLLINDKQKAAVFGQAAKDYVLEHHDLHKNIHELEKIYSAFANMRY</sequence>
<dbReference type="InterPro" id="IPR001296">
    <property type="entry name" value="Glyco_trans_1"/>
</dbReference>
<dbReference type="AlphaFoldDB" id="A0A4U3LB59"/>
<feature type="domain" description="Glycosyltransferase subfamily 4-like N-terminal" evidence="2">
    <location>
        <begin position="13"/>
        <end position="171"/>
    </location>
</feature>
<reference evidence="3 4" key="1">
    <citation type="submission" date="2019-05" db="EMBL/GenBank/DDBJ databases">
        <title>Panacibacter sp. strain 17mud1-8 Genome sequencing and assembly.</title>
        <authorList>
            <person name="Chhetri G."/>
        </authorList>
    </citation>
    <scope>NUCLEOTIDE SEQUENCE [LARGE SCALE GENOMIC DNA]</scope>
    <source>
        <strain evidence="3 4">17mud1-8</strain>
    </source>
</reference>
<proteinExistence type="predicted"/>
<dbReference type="GO" id="GO:0016757">
    <property type="term" value="F:glycosyltransferase activity"/>
    <property type="evidence" value="ECO:0007669"/>
    <property type="project" value="InterPro"/>
</dbReference>
<keyword evidence="3" id="KW-0808">Transferase</keyword>
<evidence type="ECO:0000313" key="3">
    <source>
        <dbReference type="EMBL" id="TKK71979.1"/>
    </source>
</evidence>
<dbReference type="Proteomes" id="UP000305848">
    <property type="component" value="Unassembled WGS sequence"/>
</dbReference>
<keyword evidence="4" id="KW-1185">Reference proteome</keyword>
<comment type="caution">
    <text evidence="3">The sequence shown here is derived from an EMBL/GenBank/DDBJ whole genome shotgun (WGS) entry which is preliminary data.</text>
</comment>